<evidence type="ECO:0000313" key="2">
    <source>
        <dbReference type="Proteomes" id="UP000276133"/>
    </source>
</evidence>
<keyword evidence="2" id="KW-1185">Reference proteome</keyword>
<gene>
    <name evidence="1" type="ORF">BpHYR1_015115</name>
</gene>
<accession>A0A3M7S9V8</accession>
<comment type="caution">
    <text evidence="1">The sequence shown here is derived from an EMBL/GenBank/DDBJ whole genome shotgun (WGS) entry which is preliminary data.</text>
</comment>
<name>A0A3M7S9V8_BRAPC</name>
<sequence>MFSFISRDDVRSILFSLSIEPRMPHAFLRLGRINFASNISSSIEFSIFNGGYTTNHLILVIMLMQGDVSLIDDFEAELMSEKEC</sequence>
<reference evidence="1 2" key="1">
    <citation type="journal article" date="2018" name="Sci. Rep.">
        <title>Genomic signatures of local adaptation to the degree of environmental predictability in rotifers.</title>
        <authorList>
            <person name="Franch-Gras L."/>
            <person name="Hahn C."/>
            <person name="Garcia-Roger E.M."/>
            <person name="Carmona M.J."/>
            <person name="Serra M."/>
            <person name="Gomez A."/>
        </authorList>
    </citation>
    <scope>NUCLEOTIDE SEQUENCE [LARGE SCALE GENOMIC DNA]</scope>
    <source>
        <strain evidence="1">HYR1</strain>
    </source>
</reference>
<dbReference type="EMBL" id="REGN01001784">
    <property type="protein sequence ID" value="RNA32551.1"/>
    <property type="molecule type" value="Genomic_DNA"/>
</dbReference>
<organism evidence="1 2">
    <name type="scientific">Brachionus plicatilis</name>
    <name type="common">Marine rotifer</name>
    <name type="synonym">Brachionus muelleri</name>
    <dbReference type="NCBI Taxonomy" id="10195"/>
    <lineage>
        <taxon>Eukaryota</taxon>
        <taxon>Metazoa</taxon>
        <taxon>Spiralia</taxon>
        <taxon>Gnathifera</taxon>
        <taxon>Rotifera</taxon>
        <taxon>Eurotatoria</taxon>
        <taxon>Monogononta</taxon>
        <taxon>Pseudotrocha</taxon>
        <taxon>Ploima</taxon>
        <taxon>Brachionidae</taxon>
        <taxon>Brachionus</taxon>
    </lineage>
</organism>
<proteinExistence type="predicted"/>
<dbReference type="Proteomes" id="UP000276133">
    <property type="component" value="Unassembled WGS sequence"/>
</dbReference>
<dbReference type="AlphaFoldDB" id="A0A3M7S9V8"/>
<protein>
    <submittedName>
        <fullName evidence="1">Uncharacterized protein</fullName>
    </submittedName>
</protein>
<evidence type="ECO:0000313" key="1">
    <source>
        <dbReference type="EMBL" id="RNA32551.1"/>
    </source>
</evidence>